<name>A0AAW1E190_ZOAVI</name>
<dbReference type="GO" id="GO:0008270">
    <property type="term" value="F:zinc ion binding"/>
    <property type="evidence" value="ECO:0007669"/>
    <property type="project" value="UniProtKB-KW"/>
</dbReference>
<evidence type="ECO:0000256" key="3">
    <source>
        <dbReference type="ARBA" id="ARBA00009413"/>
    </source>
</evidence>
<dbReference type="InterPro" id="IPR001841">
    <property type="entry name" value="Znf_RING"/>
</dbReference>
<dbReference type="Pfam" id="PF18102">
    <property type="entry name" value="DTC"/>
    <property type="match status" value="1"/>
</dbReference>
<dbReference type="InterPro" id="IPR039399">
    <property type="entry name" value="Deltex_C_sf"/>
</dbReference>
<evidence type="ECO:0000313" key="12">
    <source>
        <dbReference type="Proteomes" id="UP001488805"/>
    </source>
</evidence>
<dbReference type="InterPro" id="IPR039398">
    <property type="entry name" value="Deltex_fam"/>
</dbReference>
<dbReference type="AlphaFoldDB" id="A0AAW1E190"/>
<evidence type="ECO:0000256" key="9">
    <source>
        <dbReference type="RuleBase" id="RU367105"/>
    </source>
</evidence>
<comment type="pathway">
    <text evidence="2 9">Protein modification; protein ubiquitination.</text>
</comment>
<keyword evidence="12" id="KW-1185">Reference proteome</keyword>
<keyword evidence="9" id="KW-0963">Cytoplasm</keyword>
<evidence type="ECO:0000256" key="2">
    <source>
        <dbReference type="ARBA" id="ARBA00004906"/>
    </source>
</evidence>
<comment type="caution">
    <text evidence="11">The sequence shown here is derived from an EMBL/GenBank/DDBJ whole genome shotgun (WGS) entry which is preliminary data.</text>
</comment>
<comment type="similarity">
    <text evidence="3 9">Belongs to the Deltex family.</text>
</comment>
<keyword evidence="7 9" id="KW-0862">Zinc</keyword>
<dbReference type="PANTHER" id="PTHR12622">
    <property type="entry name" value="DELTEX-RELATED"/>
    <property type="match status" value="1"/>
</dbReference>
<dbReference type="GO" id="GO:0061630">
    <property type="term" value="F:ubiquitin protein ligase activity"/>
    <property type="evidence" value="ECO:0007669"/>
    <property type="project" value="UniProtKB-UniRule"/>
</dbReference>
<gene>
    <name evidence="11" type="ORF">VZT92_026045</name>
</gene>
<dbReference type="SMART" id="SM00184">
    <property type="entry name" value="RING"/>
    <property type="match status" value="1"/>
</dbReference>
<evidence type="ECO:0000256" key="7">
    <source>
        <dbReference type="ARBA" id="ARBA00022833"/>
    </source>
</evidence>
<evidence type="ECO:0000256" key="8">
    <source>
        <dbReference type="PROSITE-ProRule" id="PRU00175"/>
    </source>
</evidence>
<sequence length="194" mass="21788">MENTRDHRSTDKCAICLDDIQEKKTLKCSHSFCAACINSVFKLKPACPICNTYHGEYTGTQPRGSMTVTRSRQRLPGFEHCGSFVILYRFPAGIQGPEHPSPGVQYPGTDRMAYLPDSPEGNRVLGLLRRAFEQRLIFTIGTSMTTGLQNVITWNDIHHKTSILGGPHWFGYPDPTYLVRVTQELREKGITASK</sequence>
<evidence type="ECO:0000256" key="4">
    <source>
        <dbReference type="ARBA" id="ARBA00022679"/>
    </source>
</evidence>
<dbReference type="PROSITE" id="PS50089">
    <property type="entry name" value="ZF_RING_2"/>
    <property type="match status" value="1"/>
</dbReference>
<evidence type="ECO:0000256" key="1">
    <source>
        <dbReference type="ARBA" id="ARBA00000900"/>
    </source>
</evidence>
<dbReference type="CDD" id="cd09633">
    <property type="entry name" value="Deltex_C"/>
    <property type="match status" value="1"/>
</dbReference>
<dbReference type="EC" id="2.3.2.27" evidence="9"/>
<accession>A0AAW1E190</accession>
<evidence type="ECO:0000313" key="11">
    <source>
        <dbReference type="EMBL" id="KAK9515394.1"/>
    </source>
</evidence>
<dbReference type="GO" id="GO:0016567">
    <property type="term" value="P:protein ubiquitination"/>
    <property type="evidence" value="ECO:0007669"/>
    <property type="project" value="UniProtKB-UniRule"/>
</dbReference>
<dbReference type="GO" id="GO:0005737">
    <property type="term" value="C:cytoplasm"/>
    <property type="evidence" value="ECO:0007669"/>
    <property type="project" value="UniProtKB-SubCell"/>
</dbReference>
<dbReference type="Proteomes" id="UP001488805">
    <property type="component" value="Unassembled WGS sequence"/>
</dbReference>
<dbReference type="FunFam" id="3.30.390.130:FF:000001">
    <property type="entry name" value="Probable E3 ubiquitin-protein ligase DTX3"/>
    <property type="match status" value="1"/>
</dbReference>
<reference evidence="11 12" key="1">
    <citation type="journal article" date="2024" name="Genome Biol. Evol.">
        <title>Chromosome-level genome assembly of the viviparous eelpout Zoarces viviparus.</title>
        <authorList>
            <person name="Fuhrmann N."/>
            <person name="Brasseur M.V."/>
            <person name="Bakowski C.E."/>
            <person name="Podsiadlowski L."/>
            <person name="Prost S."/>
            <person name="Krehenwinkel H."/>
            <person name="Mayer C."/>
        </authorList>
    </citation>
    <scope>NUCLEOTIDE SEQUENCE [LARGE SCALE GENOMIC DNA]</scope>
    <source>
        <strain evidence="11">NO-MEL_2022_Ind0_liver</strain>
    </source>
</reference>
<dbReference type="GO" id="GO:0007219">
    <property type="term" value="P:Notch signaling pathway"/>
    <property type="evidence" value="ECO:0007669"/>
    <property type="project" value="InterPro"/>
</dbReference>
<dbReference type="Gene3D" id="3.30.40.10">
    <property type="entry name" value="Zinc/RING finger domain, C3HC4 (zinc finger)"/>
    <property type="match status" value="1"/>
</dbReference>
<evidence type="ECO:0000259" key="10">
    <source>
        <dbReference type="PROSITE" id="PS50089"/>
    </source>
</evidence>
<organism evidence="11 12">
    <name type="scientific">Zoarces viviparus</name>
    <name type="common">Viviparous eelpout</name>
    <name type="synonym">Blennius viviparus</name>
    <dbReference type="NCBI Taxonomy" id="48416"/>
    <lineage>
        <taxon>Eukaryota</taxon>
        <taxon>Metazoa</taxon>
        <taxon>Chordata</taxon>
        <taxon>Craniata</taxon>
        <taxon>Vertebrata</taxon>
        <taxon>Euteleostomi</taxon>
        <taxon>Actinopterygii</taxon>
        <taxon>Neopterygii</taxon>
        <taxon>Teleostei</taxon>
        <taxon>Neoteleostei</taxon>
        <taxon>Acanthomorphata</taxon>
        <taxon>Eupercaria</taxon>
        <taxon>Perciformes</taxon>
        <taxon>Cottioidei</taxon>
        <taxon>Zoarcales</taxon>
        <taxon>Zoarcidae</taxon>
        <taxon>Zoarcinae</taxon>
        <taxon>Zoarces</taxon>
    </lineage>
</organism>
<comment type="subcellular location">
    <subcellularLocation>
        <location evidence="9">Cytoplasm</location>
    </subcellularLocation>
</comment>
<proteinExistence type="inferred from homology"/>
<evidence type="ECO:0000256" key="6">
    <source>
        <dbReference type="ARBA" id="ARBA00022771"/>
    </source>
</evidence>
<evidence type="ECO:0000256" key="5">
    <source>
        <dbReference type="ARBA" id="ARBA00022723"/>
    </source>
</evidence>
<dbReference type="InterPro" id="IPR017907">
    <property type="entry name" value="Znf_RING_CS"/>
</dbReference>
<dbReference type="SUPFAM" id="SSF57850">
    <property type="entry name" value="RING/U-box"/>
    <property type="match status" value="1"/>
</dbReference>
<protein>
    <recommendedName>
        <fullName evidence="9">E3 ubiquitin-protein ligase</fullName>
        <ecNumber evidence="9">2.3.2.27</ecNumber>
    </recommendedName>
</protein>
<dbReference type="Gene3D" id="3.30.390.130">
    <property type="match status" value="1"/>
</dbReference>
<dbReference type="PROSITE" id="PS00518">
    <property type="entry name" value="ZF_RING_1"/>
    <property type="match status" value="1"/>
</dbReference>
<keyword evidence="5 9" id="KW-0479">Metal-binding</keyword>
<comment type="catalytic activity">
    <reaction evidence="1 9">
        <text>S-ubiquitinyl-[E2 ubiquitin-conjugating enzyme]-L-cysteine + [acceptor protein]-L-lysine = [E2 ubiquitin-conjugating enzyme]-L-cysteine + N(6)-ubiquitinyl-[acceptor protein]-L-lysine.</text>
        <dbReference type="EC" id="2.3.2.27"/>
    </reaction>
</comment>
<keyword evidence="6 8" id="KW-0863">Zinc-finger</keyword>
<dbReference type="InterPro" id="IPR013083">
    <property type="entry name" value="Znf_RING/FYVE/PHD"/>
</dbReference>
<feature type="domain" description="RING-type" evidence="10">
    <location>
        <begin position="13"/>
        <end position="51"/>
    </location>
</feature>
<dbReference type="EMBL" id="JBCEZU010000586">
    <property type="protein sequence ID" value="KAK9515394.1"/>
    <property type="molecule type" value="Genomic_DNA"/>
</dbReference>
<dbReference type="Pfam" id="PF13639">
    <property type="entry name" value="zf-RING_2"/>
    <property type="match status" value="1"/>
</dbReference>
<dbReference type="InterPro" id="IPR039396">
    <property type="entry name" value="Deltex_C"/>
</dbReference>
<keyword evidence="4 9" id="KW-0808">Transferase</keyword>